<dbReference type="Proteomes" id="UP000018780">
    <property type="component" value="Chromosome"/>
</dbReference>
<dbReference type="AntiFam" id="ANF00095">
    <property type="entry name" value="Shadow ORF (opposite ABC transporters)"/>
</dbReference>
<dbReference type="AlphaFoldDB" id="V9VVU2"/>
<keyword evidence="2" id="KW-1185">Reference proteome</keyword>
<proteinExistence type="predicted"/>
<evidence type="ECO:0000313" key="2">
    <source>
        <dbReference type="Proteomes" id="UP000018780"/>
    </source>
</evidence>
<sequence length="104" mass="12200">MKRAAAFRRAELDNIACFQCRRKIRVWFQNRAQENLCIRVQDWPVDIFGRAKFAQAPLIKHCHAVRQCLDHGKVVADENVASIIIAPKIVQQFQHRSLNRHVKR</sequence>
<evidence type="ECO:0000313" key="1">
    <source>
        <dbReference type="EMBL" id="AHD02866.1"/>
    </source>
</evidence>
<dbReference type="EMBL" id="CP006773">
    <property type="protein sequence ID" value="AHD02866.1"/>
    <property type="molecule type" value="Genomic_DNA"/>
</dbReference>
<gene>
    <name evidence="1" type="ORF">METH_03830</name>
</gene>
<name>V9VVU2_9RHOB</name>
<dbReference type="HOGENOM" id="CLU_2246652_0_0_5"/>
<reference evidence="1 2" key="1">
    <citation type="submission" date="2013-09" db="EMBL/GenBank/DDBJ databases">
        <authorList>
            <consortium name="DOE Joint Genome Institute"/>
            <person name="Klenk H.-P."/>
            <person name="Huntemann M."/>
            <person name="Han J."/>
            <person name="Chen A."/>
            <person name="Kyrpides N."/>
            <person name="Mavromatis K."/>
            <person name="Markowitz V."/>
            <person name="Palaniappan K."/>
            <person name="Ivanova N."/>
            <person name="Schaumberg A."/>
            <person name="Pati A."/>
            <person name="Liolios K."/>
            <person name="Nordberg H.P."/>
            <person name="Cantor M.N."/>
            <person name="Hua S.X."/>
            <person name="Woyke T."/>
        </authorList>
    </citation>
    <scope>NUCLEOTIDE SEQUENCE [LARGE SCALE GENOMIC DNA]</scope>
    <source>
        <strain evidence="1 2">DSM 14336</strain>
    </source>
</reference>
<dbReference type="KEGG" id="lmd:METH_03830"/>
<organism evidence="1 2">
    <name type="scientific">Leisingera methylohalidivorans DSM 14336</name>
    <dbReference type="NCBI Taxonomy" id="999552"/>
    <lineage>
        <taxon>Bacteria</taxon>
        <taxon>Pseudomonadati</taxon>
        <taxon>Pseudomonadota</taxon>
        <taxon>Alphaproteobacteria</taxon>
        <taxon>Rhodobacterales</taxon>
        <taxon>Roseobacteraceae</taxon>
        <taxon>Leisingera</taxon>
    </lineage>
</organism>
<protein>
    <submittedName>
        <fullName evidence="1">Uncharacterized protein</fullName>
    </submittedName>
</protein>
<accession>V9VVU2</accession>